<feature type="compositionally biased region" description="Basic and acidic residues" evidence="8">
    <location>
        <begin position="13"/>
        <end position="27"/>
    </location>
</feature>
<dbReference type="GO" id="GO:0005694">
    <property type="term" value="C:chromosome"/>
    <property type="evidence" value="ECO:0007669"/>
    <property type="project" value="UniProtKB-SubCell"/>
</dbReference>
<evidence type="ECO:0000256" key="4">
    <source>
        <dbReference type="ARBA" id="ARBA00022603"/>
    </source>
</evidence>
<feature type="region of interest" description="Disordered" evidence="8">
    <location>
        <begin position="1"/>
        <end position="27"/>
    </location>
</feature>
<keyword evidence="4" id="KW-0489">Methyltransferase</keyword>
<dbReference type="InterPro" id="IPR050777">
    <property type="entry name" value="SET2_Histone-Lys_MeTrsfase"/>
</dbReference>
<evidence type="ECO:0000256" key="2">
    <source>
        <dbReference type="ARBA" id="ARBA00004286"/>
    </source>
</evidence>
<dbReference type="GO" id="GO:0032259">
    <property type="term" value="P:methylation"/>
    <property type="evidence" value="ECO:0007669"/>
    <property type="project" value="UniProtKB-KW"/>
</dbReference>
<evidence type="ECO:0000256" key="6">
    <source>
        <dbReference type="ARBA" id="ARBA00022691"/>
    </source>
</evidence>
<keyword evidence="7" id="KW-0539">Nucleus</keyword>
<gene>
    <name evidence="9" type="ORF">TELCIR_21467</name>
</gene>
<evidence type="ECO:0000256" key="5">
    <source>
        <dbReference type="ARBA" id="ARBA00022679"/>
    </source>
</evidence>
<proteinExistence type="predicted"/>
<dbReference type="PANTHER" id="PTHR22884">
    <property type="entry name" value="SET DOMAIN PROTEINS"/>
    <property type="match status" value="1"/>
</dbReference>
<comment type="subcellular location">
    <subcellularLocation>
        <location evidence="2">Chromosome</location>
    </subcellularLocation>
    <subcellularLocation>
        <location evidence="1">Nucleus</location>
    </subcellularLocation>
</comment>
<feature type="compositionally biased region" description="Acidic residues" evidence="8">
    <location>
        <begin position="1"/>
        <end position="12"/>
    </location>
</feature>
<sequence length="117" mass="13218">VDMEVSSGDESDVELRPSQDLQSKYEEKKRIEEKIQALMKDFERKRLEEKARKASEAAAAASLESTLREYAAVQAFYTGPNKGFGVQAVAPIKKGQFIIEYVGEVVSSEEFAKRLRR</sequence>
<accession>A0A2G9TGL0</accession>
<organism evidence="9 10">
    <name type="scientific">Teladorsagia circumcincta</name>
    <name type="common">Brown stomach worm</name>
    <name type="synonym">Ostertagia circumcincta</name>
    <dbReference type="NCBI Taxonomy" id="45464"/>
    <lineage>
        <taxon>Eukaryota</taxon>
        <taxon>Metazoa</taxon>
        <taxon>Ecdysozoa</taxon>
        <taxon>Nematoda</taxon>
        <taxon>Chromadorea</taxon>
        <taxon>Rhabditida</taxon>
        <taxon>Rhabditina</taxon>
        <taxon>Rhabditomorpha</taxon>
        <taxon>Strongyloidea</taxon>
        <taxon>Trichostrongylidae</taxon>
        <taxon>Teladorsagia</taxon>
    </lineage>
</organism>
<dbReference type="GO" id="GO:0008168">
    <property type="term" value="F:methyltransferase activity"/>
    <property type="evidence" value="ECO:0007669"/>
    <property type="project" value="UniProtKB-KW"/>
</dbReference>
<evidence type="ECO:0000313" key="9">
    <source>
        <dbReference type="EMBL" id="PIO57129.1"/>
    </source>
</evidence>
<keyword evidence="6" id="KW-0949">S-adenosyl-L-methionine</keyword>
<evidence type="ECO:0008006" key="11">
    <source>
        <dbReference type="Google" id="ProtNLM"/>
    </source>
</evidence>
<dbReference type="AlphaFoldDB" id="A0A2G9TGL0"/>
<dbReference type="OrthoDB" id="5792673at2759"/>
<dbReference type="InterPro" id="IPR046341">
    <property type="entry name" value="SET_dom_sf"/>
</dbReference>
<keyword evidence="3" id="KW-0158">Chromosome</keyword>
<dbReference type="GO" id="GO:0005634">
    <property type="term" value="C:nucleus"/>
    <property type="evidence" value="ECO:0007669"/>
    <property type="project" value="UniProtKB-SubCell"/>
</dbReference>
<evidence type="ECO:0000256" key="3">
    <source>
        <dbReference type="ARBA" id="ARBA00022454"/>
    </source>
</evidence>
<protein>
    <recommendedName>
        <fullName evidence="11">SET domain-containing protein</fullName>
    </recommendedName>
</protein>
<dbReference type="EMBL" id="KZ367471">
    <property type="protein sequence ID" value="PIO57129.1"/>
    <property type="molecule type" value="Genomic_DNA"/>
</dbReference>
<keyword evidence="5" id="KW-0808">Transferase</keyword>
<dbReference type="Proteomes" id="UP000230423">
    <property type="component" value="Unassembled WGS sequence"/>
</dbReference>
<evidence type="ECO:0000313" key="10">
    <source>
        <dbReference type="Proteomes" id="UP000230423"/>
    </source>
</evidence>
<name>A0A2G9TGL0_TELCI</name>
<keyword evidence="10" id="KW-1185">Reference proteome</keyword>
<dbReference type="Gene3D" id="2.170.270.10">
    <property type="entry name" value="SET domain"/>
    <property type="match status" value="1"/>
</dbReference>
<evidence type="ECO:0000256" key="7">
    <source>
        <dbReference type="ARBA" id="ARBA00023242"/>
    </source>
</evidence>
<evidence type="ECO:0000256" key="8">
    <source>
        <dbReference type="SAM" id="MobiDB-lite"/>
    </source>
</evidence>
<reference evidence="9 10" key="1">
    <citation type="submission" date="2015-09" db="EMBL/GenBank/DDBJ databases">
        <title>Draft genome of the parasitic nematode Teladorsagia circumcincta isolate WARC Sus (inbred).</title>
        <authorList>
            <person name="Mitreva M."/>
        </authorList>
    </citation>
    <scope>NUCLEOTIDE SEQUENCE [LARGE SCALE GENOMIC DNA]</scope>
    <source>
        <strain evidence="9 10">S</strain>
    </source>
</reference>
<evidence type="ECO:0000256" key="1">
    <source>
        <dbReference type="ARBA" id="ARBA00004123"/>
    </source>
</evidence>
<feature type="non-terminal residue" evidence="9">
    <location>
        <position position="1"/>
    </location>
</feature>
<dbReference type="SUPFAM" id="SSF82199">
    <property type="entry name" value="SET domain"/>
    <property type="match status" value="1"/>
</dbReference>